<dbReference type="KEGG" id="rsq:Rsph17025_2565"/>
<dbReference type="HOGENOM" id="CLU_1314594_0_0_5"/>
<organism evidence="1">
    <name type="scientific">Cereibacter sphaeroides (strain ATCC 17025 / ATH 2.4.3)</name>
    <name type="common">Rhodobacter sphaeroides</name>
    <dbReference type="NCBI Taxonomy" id="349102"/>
    <lineage>
        <taxon>Bacteria</taxon>
        <taxon>Pseudomonadati</taxon>
        <taxon>Pseudomonadota</taxon>
        <taxon>Alphaproteobacteria</taxon>
        <taxon>Rhodobacterales</taxon>
        <taxon>Paracoccaceae</taxon>
        <taxon>Cereibacter</taxon>
    </lineage>
</organism>
<dbReference type="AlphaFoldDB" id="A4WVN9"/>
<evidence type="ECO:0000313" key="1">
    <source>
        <dbReference type="EMBL" id="ABP71453.1"/>
    </source>
</evidence>
<sequence>MAVDGPVIDIDLIVIGHIHQLVPALDEARPLGERLKQQELGHRERNVDALPADGMAQRIHAQVAALQDAVLFLNVRLATGERILPTQERADPLDQEALREGLLDIVVGPHAQAEHLVDLVILRGEEDHRHRRLLPKALEEVHPIHARHLDVEHRHVRHPLVEGIERRLTVIVGLDLEPFGLERHGNRSQDIAVVIDEGDPGHILNSNCL</sequence>
<dbReference type="EMBL" id="CP000661">
    <property type="protein sequence ID" value="ABP71453.1"/>
    <property type="molecule type" value="Genomic_DNA"/>
</dbReference>
<proteinExistence type="predicted"/>
<protein>
    <submittedName>
        <fullName evidence="1">Uncharacterized protein</fullName>
    </submittedName>
</protein>
<gene>
    <name evidence="1" type="ordered locus">Rsph17025_2565</name>
</gene>
<reference evidence="1" key="1">
    <citation type="submission" date="2007-04" db="EMBL/GenBank/DDBJ databases">
        <title>Complete sequence of chromosome of Rhodobacter sphaeroides ATCC 17025.</title>
        <authorList>
            <consortium name="US DOE Joint Genome Institute"/>
            <person name="Copeland A."/>
            <person name="Lucas S."/>
            <person name="Lapidus A."/>
            <person name="Barry K."/>
            <person name="Detter J.C."/>
            <person name="Glavina del Rio T."/>
            <person name="Hammon N."/>
            <person name="Israni S."/>
            <person name="Dalin E."/>
            <person name="Tice H."/>
            <person name="Pitluck S."/>
            <person name="Chertkov O."/>
            <person name="Brettin T."/>
            <person name="Bruce D."/>
            <person name="Han C."/>
            <person name="Schmutz J."/>
            <person name="Larimer F."/>
            <person name="Land M."/>
            <person name="Hauser L."/>
            <person name="Kyrpides N."/>
            <person name="Kim E."/>
            <person name="Richardson P."/>
            <person name="Mackenzie C."/>
            <person name="Choudhary M."/>
            <person name="Donohue T.J."/>
            <person name="Kaplan S."/>
        </authorList>
    </citation>
    <scope>NUCLEOTIDE SEQUENCE [LARGE SCALE GENOMIC DNA]</scope>
    <source>
        <strain evidence="1">ATCC 17025</strain>
    </source>
</reference>
<name>A4WVN9_CERS5</name>
<dbReference type="STRING" id="349102.Rsph17025_2565"/>
<accession>A4WVN9</accession>